<dbReference type="Proteomes" id="UP000184390">
    <property type="component" value="Unassembled WGS sequence"/>
</dbReference>
<feature type="region of interest" description="Disordered" evidence="1">
    <location>
        <begin position="70"/>
        <end position="121"/>
    </location>
</feature>
<evidence type="ECO:0000313" key="3">
    <source>
        <dbReference type="Proteomes" id="UP000184390"/>
    </source>
</evidence>
<proteinExistence type="predicted"/>
<gene>
    <name evidence="2" type="ORF">SAMN05216246_1101</name>
</gene>
<evidence type="ECO:0000256" key="1">
    <source>
        <dbReference type="SAM" id="MobiDB-lite"/>
    </source>
</evidence>
<evidence type="ECO:0000313" key="2">
    <source>
        <dbReference type="EMBL" id="SHJ06008.1"/>
    </source>
</evidence>
<protein>
    <submittedName>
        <fullName evidence="2">Uncharacterized protein</fullName>
    </submittedName>
</protein>
<feature type="non-terminal residue" evidence="2">
    <location>
        <position position="1"/>
    </location>
</feature>
<reference evidence="2 3" key="1">
    <citation type="submission" date="2016-11" db="EMBL/GenBank/DDBJ databases">
        <authorList>
            <person name="Varghese N."/>
            <person name="Submissions S."/>
        </authorList>
    </citation>
    <scope>NUCLEOTIDE SEQUENCE [LARGE SCALE GENOMIC DNA]</scope>
    <source>
        <strain evidence="2 3">PA</strain>
    </source>
</reference>
<comment type="caution">
    <text evidence="2">The sequence shown here is derived from an EMBL/GenBank/DDBJ whole genome shotgun (WGS) entry which is preliminary data.</text>
</comment>
<sequence>WTWGRLWMDASDWVLHSEFDWMREPHFDPPFEYIPADCAAEVDLYPRSAEWIPEWLADGIARQEKHLAALARRRERDRARRAAKRAEKAAKETQQADQAQQAEPPADQAGDATAGQTPPKP</sequence>
<feature type="compositionally biased region" description="Low complexity" evidence="1">
    <location>
        <begin position="92"/>
        <end position="112"/>
    </location>
</feature>
<keyword evidence="3" id="KW-1185">Reference proteome</keyword>
<name>A0ABY1IEJ6_9ACTO</name>
<feature type="compositionally biased region" description="Basic and acidic residues" evidence="1">
    <location>
        <begin position="70"/>
        <end position="91"/>
    </location>
</feature>
<dbReference type="EMBL" id="FQYL01000010">
    <property type="protein sequence ID" value="SHJ06008.1"/>
    <property type="molecule type" value="Genomic_DNA"/>
</dbReference>
<organism evidence="2 3">
    <name type="scientific">Actinomyces denticolens</name>
    <dbReference type="NCBI Taxonomy" id="52767"/>
    <lineage>
        <taxon>Bacteria</taxon>
        <taxon>Bacillati</taxon>
        <taxon>Actinomycetota</taxon>
        <taxon>Actinomycetes</taxon>
        <taxon>Actinomycetales</taxon>
        <taxon>Actinomycetaceae</taxon>
        <taxon>Actinomyces</taxon>
    </lineage>
</organism>
<accession>A0ABY1IEJ6</accession>